<dbReference type="NCBIfam" id="TIGR01494">
    <property type="entry name" value="ATPase_P-type"/>
    <property type="match status" value="1"/>
</dbReference>
<dbReference type="GO" id="GO:0005886">
    <property type="term" value="C:plasma membrane"/>
    <property type="evidence" value="ECO:0007669"/>
    <property type="project" value="TreeGrafter"/>
</dbReference>
<evidence type="ECO:0000256" key="1">
    <source>
        <dbReference type="ARBA" id="ARBA00004127"/>
    </source>
</evidence>
<dbReference type="GO" id="GO:0005524">
    <property type="term" value="F:ATP binding"/>
    <property type="evidence" value="ECO:0007669"/>
    <property type="project" value="InterPro"/>
</dbReference>
<evidence type="ECO:0000256" key="4">
    <source>
        <dbReference type="ARBA" id="ARBA00022842"/>
    </source>
</evidence>
<accession>A0A7S3PJZ2</accession>
<keyword evidence="5 7" id="KW-1133">Transmembrane helix</keyword>
<dbReference type="Pfam" id="PF08282">
    <property type="entry name" value="Hydrolase_3"/>
    <property type="match status" value="1"/>
</dbReference>
<keyword evidence="3" id="KW-0479">Metal-binding</keyword>
<evidence type="ECO:0000256" key="3">
    <source>
        <dbReference type="ARBA" id="ARBA00022723"/>
    </source>
</evidence>
<organism evidence="9">
    <name type="scientific">Aplanochytrium stocchinoi</name>
    <dbReference type="NCBI Taxonomy" id="215587"/>
    <lineage>
        <taxon>Eukaryota</taxon>
        <taxon>Sar</taxon>
        <taxon>Stramenopiles</taxon>
        <taxon>Bigyra</taxon>
        <taxon>Labyrinthulomycetes</taxon>
        <taxon>Thraustochytrida</taxon>
        <taxon>Thraustochytriidae</taxon>
        <taxon>Aplanochytrium</taxon>
    </lineage>
</organism>
<dbReference type="InterPro" id="IPR006068">
    <property type="entry name" value="ATPase_P-typ_cation-transptr_C"/>
</dbReference>
<gene>
    <name evidence="9" type="ORF">ASTO00021_LOCUS11781</name>
</gene>
<dbReference type="InterPro" id="IPR001757">
    <property type="entry name" value="P_typ_ATPase"/>
</dbReference>
<dbReference type="InterPro" id="IPR023298">
    <property type="entry name" value="ATPase_P-typ_TM_dom_sf"/>
</dbReference>
<name>A0A7S3PJZ2_9STRA</name>
<dbReference type="InterPro" id="IPR023214">
    <property type="entry name" value="HAD_sf"/>
</dbReference>
<dbReference type="Gene3D" id="1.20.1110.10">
    <property type="entry name" value="Calcium-transporting ATPase, transmembrane domain"/>
    <property type="match status" value="1"/>
</dbReference>
<dbReference type="Gene3D" id="3.40.50.1000">
    <property type="entry name" value="HAD superfamily/HAD-like"/>
    <property type="match status" value="1"/>
</dbReference>
<dbReference type="GO" id="GO:0046872">
    <property type="term" value="F:metal ion binding"/>
    <property type="evidence" value="ECO:0007669"/>
    <property type="project" value="UniProtKB-KW"/>
</dbReference>
<dbReference type="GO" id="GO:0005388">
    <property type="term" value="F:P-type calcium transporter activity"/>
    <property type="evidence" value="ECO:0007669"/>
    <property type="project" value="TreeGrafter"/>
</dbReference>
<dbReference type="InterPro" id="IPR023299">
    <property type="entry name" value="ATPase_P-typ_cyto_dom_N"/>
</dbReference>
<feature type="domain" description="Cation-transporting P-type ATPase C-terminal" evidence="8">
    <location>
        <begin position="388"/>
        <end position="583"/>
    </location>
</feature>
<dbReference type="SUPFAM" id="SSF56784">
    <property type="entry name" value="HAD-like"/>
    <property type="match status" value="1"/>
</dbReference>
<feature type="transmembrane region" description="Helical" evidence="7">
    <location>
        <begin position="440"/>
        <end position="460"/>
    </location>
</feature>
<feature type="transmembrane region" description="Helical" evidence="7">
    <location>
        <begin position="363"/>
        <end position="385"/>
    </location>
</feature>
<evidence type="ECO:0000259" key="8">
    <source>
        <dbReference type="Pfam" id="PF00689"/>
    </source>
</evidence>
<keyword evidence="4" id="KW-0460">Magnesium</keyword>
<dbReference type="EMBL" id="HBIN01015528">
    <property type="protein sequence ID" value="CAE0441656.1"/>
    <property type="molecule type" value="Transcribed_RNA"/>
</dbReference>
<dbReference type="AlphaFoldDB" id="A0A7S3PJZ2"/>
<feature type="transmembrane region" description="Helical" evidence="7">
    <location>
        <begin position="480"/>
        <end position="498"/>
    </location>
</feature>
<comment type="subcellular location">
    <subcellularLocation>
        <location evidence="1">Endomembrane system</location>
        <topology evidence="1">Multi-pass membrane protein</topology>
    </subcellularLocation>
</comment>
<evidence type="ECO:0000256" key="6">
    <source>
        <dbReference type="ARBA" id="ARBA00023136"/>
    </source>
</evidence>
<keyword evidence="6 7" id="KW-0472">Membrane</keyword>
<dbReference type="GO" id="GO:0012505">
    <property type="term" value="C:endomembrane system"/>
    <property type="evidence" value="ECO:0007669"/>
    <property type="project" value="UniProtKB-SubCell"/>
</dbReference>
<evidence type="ECO:0000256" key="5">
    <source>
        <dbReference type="ARBA" id="ARBA00022989"/>
    </source>
</evidence>
<evidence type="ECO:0000313" key="9">
    <source>
        <dbReference type="EMBL" id="CAE0441656.1"/>
    </source>
</evidence>
<dbReference type="SUPFAM" id="SSF81665">
    <property type="entry name" value="Calcium ATPase, transmembrane domain M"/>
    <property type="match status" value="1"/>
</dbReference>
<dbReference type="PANTHER" id="PTHR24093:SF369">
    <property type="entry name" value="CALCIUM-TRANSPORTING ATPASE"/>
    <property type="match status" value="1"/>
</dbReference>
<dbReference type="Pfam" id="PF13246">
    <property type="entry name" value="Cation_ATPase"/>
    <property type="match status" value="1"/>
</dbReference>
<evidence type="ECO:0000256" key="7">
    <source>
        <dbReference type="SAM" id="Phobius"/>
    </source>
</evidence>
<dbReference type="Gene3D" id="3.40.1110.10">
    <property type="entry name" value="Calcium-transporting ATPase, cytoplasmic domain N"/>
    <property type="match status" value="1"/>
</dbReference>
<sequence length="694" mass="78469">MDDWGTYFFPFSSQRKRMSYVVPRVVNGKVEKGFRLYTKGAPDHILKSSNSILESDGERIYDLTDEIRTKVHKRIQEYQRLGLRVIALGYRDFEKEIEGGWDAGTWDGDEKAPKPAEQNVTFLGMVGIEDPLRPEVKDAIQKCNSAGVDVRMCTGDALATAISIALQSGILKRSQVQETEAGPVPLEHFAMTGPEFRDRVSCVDSSQPKVLRNVYDAKKGRVVERMEYPYLLDANGERVINQKKMDEIWPKLRVLARCQPEDKLTLVRGMRNSKVYQNKAYCEELKEKFDIEIFPDQQVVAVTGDGTNDAPALKQADVGFAMGIVGTDTAKQACDIVLLDDNFTSIKKAIMWGRNVYDSISKFIQFQLTVNVVAIVVAVIGATVYSASPLSAVQMLWINLIMDSLASLALATEPPTEILLDRKPYGKRRPILSKVMKVNILGQSLLQLTVLLTILFYPAIIPGDVESNDDYKDAYPNSSYGSTHWTILFNVFVWLQLFNELNSRKLQTTKRLKTTWSEWNVFEGISKNWRFVAVLVVTTVAQVVIVQVGGSAFKLCEGGLSLNHWLFSVGLGALSLPWQFVVNMMMVLILPSEEEQILVNNIKFSPGGRNSSSRRWDLLRRNVRHGFNYARVFNTSVKKGILINRMTILRGTNRPNYRYPITKSDSLETEKIIRSLARDRVVRLGSMQNQNRTY</sequence>
<reference evidence="9" key="1">
    <citation type="submission" date="2021-01" db="EMBL/GenBank/DDBJ databases">
        <authorList>
            <person name="Corre E."/>
            <person name="Pelletier E."/>
            <person name="Niang G."/>
            <person name="Scheremetjew M."/>
            <person name="Finn R."/>
            <person name="Kale V."/>
            <person name="Holt S."/>
            <person name="Cochrane G."/>
            <person name="Meng A."/>
            <person name="Brown T."/>
            <person name="Cohen L."/>
        </authorList>
    </citation>
    <scope>NUCLEOTIDE SEQUENCE</scope>
    <source>
        <strain evidence="9">GSBS06</strain>
    </source>
</reference>
<dbReference type="Pfam" id="PF00689">
    <property type="entry name" value="Cation_ATPase_C"/>
    <property type="match status" value="1"/>
</dbReference>
<proteinExistence type="predicted"/>
<keyword evidence="2 7" id="KW-0812">Transmembrane</keyword>
<feature type="transmembrane region" description="Helical" evidence="7">
    <location>
        <begin position="565"/>
        <end position="590"/>
    </location>
</feature>
<evidence type="ECO:0000256" key="2">
    <source>
        <dbReference type="ARBA" id="ARBA00022692"/>
    </source>
</evidence>
<dbReference type="PANTHER" id="PTHR24093">
    <property type="entry name" value="CATION TRANSPORTING ATPASE"/>
    <property type="match status" value="1"/>
</dbReference>
<feature type="transmembrane region" description="Helical" evidence="7">
    <location>
        <begin position="531"/>
        <end position="553"/>
    </location>
</feature>
<dbReference type="InterPro" id="IPR036412">
    <property type="entry name" value="HAD-like_sf"/>
</dbReference>
<protein>
    <recommendedName>
        <fullName evidence="8">Cation-transporting P-type ATPase C-terminal domain-containing protein</fullName>
    </recommendedName>
</protein>
<dbReference type="GO" id="GO:0016887">
    <property type="term" value="F:ATP hydrolysis activity"/>
    <property type="evidence" value="ECO:0007669"/>
    <property type="project" value="InterPro"/>
</dbReference>